<keyword evidence="4 7" id="KW-1133">Transmembrane helix</keyword>
<feature type="compositionally biased region" description="Acidic residues" evidence="6">
    <location>
        <begin position="467"/>
        <end position="478"/>
    </location>
</feature>
<dbReference type="InterPro" id="IPR053937">
    <property type="entry name" value="GOST_TM"/>
</dbReference>
<reference evidence="9" key="1">
    <citation type="submission" date="2020-05" db="EMBL/GenBank/DDBJ databases">
        <title>Phylogenomic resolution of chytrid fungi.</title>
        <authorList>
            <person name="Stajich J.E."/>
            <person name="Amses K."/>
            <person name="Simmons R."/>
            <person name="Seto K."/>
            <person name="Myers J."/>
            <person name="Bonds A."/>
            <person name="Quandt C.A."/>
            <person name="Barry K."/>
            <person name="Liu P."/>
            <person name="Grigoriev I."/>
            <person name="Longcore J.E."/>
            <person name="James T.Y."/>
        </authorList>
    </citation>
    <scope>NUCLEOTIDE SEQUENCE</scope>
    <source>
        <strain evidence="9">JEL0513</strain>
    </source>
</reference>
<evidence type="ECO:0000313" key="9">
    <source>
        <dbReference type="EMBL" id="KAJ3136985.1"/>
    </source>
</evidence>
<feature type="domain" description="GOST seven transmembrane" evidence="8">
    <location>
        <begin position="106"/>
        <end position="355"/>
    </location>
</feature>
<dbReference type="Pfam" id="PF06814">
    <property type="entry name" value="GOST_TM"/>
    <property type="match status" value="1"/>
</dbReference>
<keyword evidence="10" id="KW-1185">Reference proteome</keyword>
<feature type="transmembrane region" description="Helical" evidence="7">
    <location>
        <begin position="287"/>
        <end position="309"/>
    </location>
</feature>
<protein>
    <recommendedName>
        <fullName evidence="8">GOST seven transmembrane domain-containing protein</fullName>
    </recommendedName>
</protein>
<organism evidence="9 10">
    <name type="scientific">Physocladia obscura</name>
    <dbReference type="NCBI Taxonomy" id="109957"/>
    <lineage>
        <taxon>Eukaryota</taxon>
        <taxon>Fungi</taxon>
        <taxon>Fungi incertae sedis</taxon>
        <taxon>Chytridiomycota</taxon>
        <taxon>Chytridiomycota incertae sedis</taxon>
        <taxon>Chytridiomycetes</taxon>
        <taxon>Chytridiales</taxon>
        <taxon>Chytriomycetaceae</taxon>
        <taxon>Physocladia</taxon>
    </lineage>
</organism>
<evidence type="ECO:0000313" key="10">
    <source>
        <dbReference type="Proteomes" id="UP001211907"/>
    </source>
</evidence>
<evidence type="ECO:0000256" key="3">
    <source>
        <dbReference type="ARBA" id="ARBA00022729"/>
    </source>
</evidence>
<name>A0AAD5TDM1_9FUNG</name>
<evidence type="ECO:0000256" key="7">
    <source>
        <dbReference type="SAM" id="Phobius"/>
    </source>
</evidence>
<evidence type="ECO:0000256" key="6">
    <source>
        <dbReference type="SAM" id="MobiDB-lite"/>
    </source>
</evidence>
<feature type="transmembrane region" description="Helical" evidence="7">
    <location>
        <begin position="108"/>
        <end position="127"/>
    </location>
</feature>
<evidence type="ECO:0000256" key="5">
    <source>
        <dbReference type="ARBA" id="ARBA00023136"/>
    </source>
</evidence>
<proteinExistence type="predicted"/>
<feature type="region of interest" description="Disordered" evidence="6">
    <location>
        <begin position="441"/>
        <end position="502"/>
    </location>
</feature>
<dbReference type="GO" id="GO:0016020">
    <property type="term" value="C:membrane"/>
    <property type="evidence" value="ECO:0007669"/>
    <property type="project" value="UniProtKB-SubCell"/>
</dbReference>
<gene>
    <name evidence="9" type="ORF">HK100_001160</name>
</gene>
<dbReference type="PANTHER" id="PTHR21229">
    <property type="entry name" value="LUNG SEVEN TRANSMEMBRANE RECEPTOR"/>
    <property type="match status" value="1"/>
</dbReference>
<dbReference type="PANTHER" id="PTHR21229:SF1">
    <property type="entry name" value="GH17801P"/>
    <property type="match status" value="1"/>
</dbReference>
<evidence type="ECO:0000256" key="4">
    <source>
        <dbReference type="ARBA" id="ARBA00022989"/>
    </source>
</evidence>
<comment type="subcellular location">
    <subcellularLocation>
        <location evidence="1">Membrane</location>
        <topology evidence="1">Multi-pass membrane protein</topology>
    </subcellularLocation>
</comment>
<evidence type="ECO:0000256" key="2">
    <source>
        <dbReference type="ARBA" id="ARBA00022692"/>
    </source>
</evidence>
<keyword evidence="3" id="KW-0732">Signal</keyword>
<dbReference type="GO" id="GO:0042147">
    <property type="term" value="P:retrograde transport, endosome to Golgi"/>
    <property type="evidence" value="ECO:0007669"/>
    <property type="project" value="TreeGrafter"/>
</dbReference>
<feature type="transmembrane region" description="Helical" evidence="7">
    <location>
        <begin position="173"/>
        <end position="203"/>
    </location>
</feature>
<sequence length="502" mass="56638">YNIQDEARFINSLTGFAQLCGPDKYCTGQYVVQDQVAFTHPYMDQAIIFNSSHDVSIWRKTFNFDVTGLYCVAVETNTPSEVISINFEIGLAVEAWYGKLPGADYPKLGLFLGLSITYLIIGAVWTFRSWMFWRDILQLQHFISGVTFFLMVEMAFNYAYFEDYNIAGQPHSFLLIMVVMLNAARNSLSFFMLLIVSLGYGVVKPTLGPNMKKCVVLGIVHFFCGVLYGAGSLIINDISASFALLFSLPLSFAMTTFYYSILYALTSTMKGLEERRQPIKQLMYQRLWRILVFSAIMLLAFFIVNTIAFRNRMDPEWLPVYWQYRWLLLDGWLNILYLIVYLSIALLWRPTDNNQRYGLEQIASDDYFDEDDDDEVEFARNGAAPGLDGANTATKVKQRKVQLRAMHTAHTDETLEDGGVDYEEDDEDVFKWAEENTGDSAAAAAGVVGGSSGLPRDNSTAGLLQESDNDDDENDADEQDKRGRPVGGSRVGSPKRGAKKVD</sequence>
<evidence type="ECO:0000256" key="1">
    <source>
        <dbReference type="ARBA" id="ARBA00004141"/>
    </source>
</evidence>
<feature type="transmembrane region" description="Helical" evidence="7">
    <location>
        <begin position="139"/>
        <end position="161"/>
    </location>
</feature>
<keyword evidence="5 7" id="KW-0472">Membrane</keyword>
<dbReference type="AlphaFoldDB" id="A0AAD5TDM1"/>
<evidence type="ECO:0000259" key="8">
    <source>
        <dbReference type="Pfam" id="PF06814"/>
    </source>
</evidence>
<dbReference type="InterPro" id="IPR009637">
    <property type="entry name" value="GPR107/GPR108-like"/>
</dbReference>
<comment type="caution">
    <text evidence="9">The sequence shown here is derived from an EMBL/GenBank/DDBJ whole genome shotgun (WGS) entry which is preliminary data.</text>
</comment>
<dbReference type="GO" id="GO:0005794">
    <property type="term" value="C:Golgi apparatus"/>
    <property type="evidence" value="ECO:0007669"/>
    <property type="project" value="TreeGrafter"/>
</dbReference>
<feature type="transmembrane region" description="Helical" evidence="7">
    <location>
        <begin position="215"/>
        <end position="235"/>
    </location>
</feature>
<keyword evidence="2 7" id="KW-0812">Transmembrane</keyword>
<accession>A0AAD5TDM1</accession>
<feature type="transmembrane region" description="Helical" evidence="7">
    <location>
        <begin position="329"/>
        <end position="348"/>
    </location>
</feature>
<feature type="transmembrane region" description="Helical" evidence="7">
    <location>
        <begin position="241"/>
        <end position="266"/>
    </location>
</feature>
<dbReference type="GO" id="GO:0005829">
    <property type="term" value="C:cytosol"/>
    <property type="evidence" value="ECO:0007669"/>
    <property type="project" value="GOC"/>
</dbReference>
<dbReference type="Proteomes" id="UP001211907">
    <property type="component" value="Unassembled WGS sequence"/>
</dbReference>
<dbReference type="EMBL" id="JADGJH010000125">
    <property type="protein sequence ID" value="KAJ3136985.1"/>
    <property type="molecule type" value="Genomic_DNA"/>
</dbReference>
<feature type="non-terminal residue" evidence="9">
    <location>
        <position position="502"/>
    </location>
</feature>